<keyword evidence="4" id="KW-1185">Reference proteome</keyword>
<dbReference type="InterPro" id="IPR050807">
    <property type="entry name" value="TransReg_Diox_bact_type"/>
</dbReference>
<dbReference type="RefSeq" id="WP_090938410.1">
    <property type="nucleotide sequence ID" value="NZ_FOTS01000025.1"/>
</dbReference>
<feature type="domain" description="HTH cro/C1-type" evidence="2">
    <location>
        <begin position="8"/>
        <end position="62"/>
    </location>
</feature>
<accession>A0A1I4LIT5</accession>
<dbReference type="InterPro" id="IPR010982">
    <property type="entry name" value="Lambda_DNA-bd_dom_sf"/>
</dbReference>
<dbReference type="AlphaFoldDB" id="A0A1I4LIT5"/>
<sequence>MDNIGATITYFREQAGISKNKLAQLIEVDASLITRIEKNEAKPSFDSFFRICEALSISPAEFFATETKTIDPSLSRLTKAAEQLTEEERNKFSELINLLKK</sequence>
<dbReference type="Proteomes" id="UP000199520">
    <property type="component" value="Unassembled WGS sequence"/>
</dbReference>
<dbReference type="OrthoDB" id="5461347at2"/>
<dbReference type="STRING" id="1123291.SAMN04490355_102519"/>
<dbReference type="CDD" id="cd00093">
    <property type="entry name" value="HTH_XRE"/>
    <property type="match status" value="1"/>
</dbReference>
<keyword evidence="1" id="KW-0238">DNA-binding</keyword>
<dbReference type="GO" id="GO:0005829">
    <property type="term" value="C:cytosol"/>
    <property type="evidence" value="ECO:0007669"/>
    <property type="project" value="TreeGrafter"/>
</dbReference>
<dbReference type="Gene3D" id="1.10.260.40">
    <property type="entry name" value="lambda repressor-like DNA-binding domains"/>
    <property type="match status" value="1"/>
</dbReference>
<dbReference type="GO" id="GO:0003677">
    <property type="term" value="F:DNA binding"/>
    <property type="evidence" value="ECO:0007669"/>
    <property type="project" value="UniProtKB-KW"/>
</dbReference>
<dbReference type="EMBL" id="FOTS01000025">
    <property type="protein sequence ID" value="SFL90925.1"/>
    <property type="molecule type" value="Genomic_DNA"/>
</dbReference>
<evidence type="ECO:0000313" key="4">
    <source>
        <dbReference type="Proteomes" id="UP000199520"/>
    </source>
</evidence>
<dbReference type="InterPro" id="IPR001387">
    <property type="entry name" value="Cro/C1-type_HTH"/>
</dbReference>
<dbReference type="PANTHER" id="PTHR46797:SF1">
    <property type="entry name" value="METHYLPHOSPHONATE SYNTHASE"/>
    <property type="match status" value="1"/>
</dbReference>
<evidence type="ECO:0000259" key="2">
    <source>
        <dbReference type="PROSITE" id="PS50943"/>
    </source>
</evidence>
<dbReference type="PROSITE" id="PS50943">
    <property type="entry name" value="HTH_CROC1"/>
    <property type="match status" value="1"/>
</dbReference>
<dbReference type="GO" id="GO:0003700">
    <property type="term" value="F:DNA-binding transcription factor activity"/>
    <property type="evidence" value="ECO:0007669"/>
    <property type="project" value="TreeGrafter"/>
</dbReference>
<organism evidence="3 4">
    <name type="scientific">Pelosinus propionicus DSM 13327</name>
    <dbReference type="NCBI Taxonomy" id="1123291"/>
    <lineage>
        <taxon>Bacteria</taxon>
        <taxon>Bacillati</taxon>
        <taxon>Bacillota</taxon>
        <taxon>Negativicutes</taxon>
        <taxon>Selenomonadales</taxon>
        <taxon>Sporomusaceae</taxon>
        <taxon>Pelosinus</taxon>
    </lineage>
</organism>
<name>A0A1I4LIT5_9FIRM</name>
<dbReference type="SUPFAM" id="SSF47413">
    <property type="entry name" value="lambda repressor-like DNA-binding domains"/>
    <property type="match status" value="1"/>
</dbReference>
<protein>
    <submittedName>
        <fullName evidence="3">Helix-turn-helix domain-containing protein</fullName>
    </submittedName>
</protein>
<dbReference type="PANTHER" id="PTHR46797">
    <property type="entry name" value="HTH-TYPE TRANSCRIPTIONAL REGULATOR"/>
    <property type="match status" value="1"/>
</dbReference>
<proteinExistence type="predicted"/>
<gene>
    <name evidence="3" type="ORF">SAMN04490355_102519</name>
</gene>
<dbReference type="SMART" id="SM00530">
    <property type="entry name" value="HTH_XRE"/>
    <property type="match status" value="1"/>
</dbReference>
<evidence type="ECO:0000313" key="3">
    <source>
        <dbReference type="EMBL" id="SFL90925.1"/>
    </source>
</evidence>
<reference evidence="4" key="1">
    <citation type="submission" date="2016-10" db="EMBL/GenBank/DDBJ databases">
        <authorList>
            <person name="Varghese N."/>
            <person name="Submissions S."/>
        </authorList>
    </citation>
    <scope>NUCLEOTIDE SEQUENCE [LARGE SCALE GENOMIC DNA]</scope>
    <source>
        <strain evidence="4">DSM 13327</strain>
    </source>
</reference>
<dbReference type="Pfam" id="PF01381">
    <property type="entry name" value="HTH_3"/>
    <property type="match status" value="1"/>
</dbReference>
<evidence type="ECO:0000256" key="1">
    <source>
        <dbReference type="ARBA" id="ARBA00023125"/>
    </source>
</evidence>